<evidence type="ECO:0000313" key="1">
    <source>
        <dbReference type="EMBL" id="RGD55447.1"/>
    </source>
</evidence>
<dbReference type="AlphaFoldDB" id="A0A372ZJK4"/>
<dbReference type="Proteomes" id="UP000263377">
    <property type="component" value="Unassembled WGS sequence"/>
</dbReference>
<organism evidence="1 2">
    <name type="scientific">Kitasatospora xanthocidica</name>
    <dbReference type="NCBI Taxonomy" id="83382"/>
    <lineage>
        <taxon>Bacteria</taxon>
        <taxon>Bacillati</taxon>
        <taxon>Actinomycetota</taxon>
        <taxon>Actinomycetes</taxon>
        <taxon>Kitasatosporales</taxon>
        <taxon>Streptomycetaceae</taxon>
        <taxon>Kitasatospora</taxon>
    </lineage>
</organism>
<protein>
    <submittedName>
        <fullName evidence="1">Uncharacterized protein</fullName>
    </submittedName>
</protein>
<comment type="caution">
    <text evidence="1">The sequence shown here is derived from an EMBL/GenBank/DDBJ whole genome shotgun (WGS) entry which is preliminary data.</text>
</comment>
<accession>A0A372ZJK4</accession>
<evidence type="ECO:0000313" key="2">
    <source>
        <dbReference type="Proteomes" id="UP000263377"/>
    </source>
</evidence>
<proteinExistence type="predicted"/>
<dbReference type="RefSeq" id="WP_117492806.1">
    <property type="nucleotide sequence ID" value="NZ_QVIG01000003.1"/>
</dbReference>
<gene>
    <name evidence="1" type="ORF">DR950_39430</name>
</gene>
<dbReference type="EMBL" id="QVIG01000003">
    <property type="protein sequence ID" value="RGD55447.1"/>
    <property type="molecule type" value="Genomic_DNA"/>
</dbReference>
<keyword evidence="2" id="KW-1185">Reference proteome</keyword>
<reference evidence="1 2" key="1">
    <citation type="submission" date="2018-08" db="EMBL/GenBank/DDBJ databases">
        <title>Diversity &amp; Physiological Properties of Lignin-Decomposing Actinobacteria from Soil.</title>
        <authorList>
            <person name="Roh S.G."/>
            <person name="Kim S.B."/>
        </authorList>
    </citation>
    <scope>NUCLEOTIDE SEQUENCE [LARGE SCALE GENOMIC DNA]</scope>
    <source>
        <strain evidence="1 2">MMS17-GH009</strain>
    </source>
</reference>
<sequence length="149" mass="16402">MTGIHLSAESIPEFLERFLGFEDGVISGIFIVLPRGNEAGRTIMVEVQAMDRTDPGGRGAAGGLFGWKLVRIVMRGIIEYRLAETRAYPLQVLSDGLKVGSVDGFFVLDLDPGPDEWSARAIRDESNSYSKQYVVSRLCSFEVLDGPFI</sequence>
<name>A0A372ZJK4_9ACTN</name>